<dbReference type="RefSeq" id="WP_013549684.1">
    <property type="nucleotide sequence ID" value="NC_014934.1"/>
</dbReference>
<dbReference type="AlphaFoldDB" id="E6X3P2"/>
<keyword evidence="1" id="KW-0812">Transmembrane</keyword>
<evidence type="ECO:0000313" key="3">
    <source>
        <dbReference type="Proteomes" id="UP000008634"/>
    </source>
</evidence>
<keyword evidence="1" id="KW-1133">Transmembrane helix</keyword>
<keyword evidence="1" id="KW-0472">Membrane</keyword>
<protein>
    <submittedName>
        <fullName evidence="2">Uncharacterized protein</fullName>
    </submittedName>
</protein>
<dbReference type="EMBL" id="CP002453">
    <property type="protein sequence ID" value="ADV48195.1"/>
    <property type="molecule type" value="Genomic_DNA"/>
</dbReference>
<dbReference type="Proteomes" id="UP000008634">
    <property type="component" value="Chromosome"/>
</dbReference>
<proteinExistence type="predicted"/>
<organism evidence="2 3">
    <name type="scientific">Cellulophaga algicola (strain DSM 14237 / IC166 / ACAM 630)</name>
    <dbReference type="NCBI Taxonomy" id="688270"/>
    <lineage>
        <taxon>Bacteria</taxon>
        <taxon>Pseudomonadati</taxon>
        <taxon>Bacteroidota</taxon>
        <taxon>Flavobacteriia</taxon>
        <taxon>Flavobacteriales</taxon>
        <taxon>Flavobacteriaceae</taxon>
        <taxon>Cellulophaga</taxon>
    </lineage>
</organism>
<sequence length="47" mass="5378">MKNLFNLCLEVIDGNPIVFIVLSAIVASGLLYIEIKNNYRRRAINKQ</sequence>
<evidence type="ECO:0000256" key="1">
    <source>
        <dbReference type="SAM" id="Phobius"/>
    </source>
</evidence>
<gene>
    <name evidence="2" type="ordered locus">Celal_0868</name>
</gene>
<keyword evidence="3" id="KW-1185">Reference proteome</keyword>
<name>E6X3P2_CELAD</name>
<reference evidence="2 3" key="1">
    <citation type="journal article" date="2010" name="Stand. Genomic Sci.">
        <title>Complete genome sequence of Cellulophaga algicola type strain (IC166).</title>
        <authorList>
            <person name="Abt B."/>
            <person name="Lu M."/>
            <person name="Misra M."/>
            <person name="Han C."/>
            <person name="Nolan M."/>
            <person name="Lucas S."/>
            <person name="Hammon N."/>
            <person name="Deshpande S."/>
            <person name="Cheng J.F."/>
            <person name="Tapia R."/>
            <person name="Goodwin L."/>
            <person name="Pitluck S."/>
            <person name="Liolios K."/>
            <person name="Pagani I."/>
            <person name="Ivanova N."/>
            <person name="Mavromatis K."/>
            <person name="Ovchinikova G."/>
            <person name="Pati A."/>
            <person name="Chen A."/>
            <person name="Palaniappan K."/>
            <person name="Land M."/>
            <person name="Hauser L."/>
            <person name="Chang Y.J."/>
            <person name="Jeffries C.D."/>
            <person name="Detter J.C."/>
            <person name="Brambilla E."/>
            <person name="Rohde M."/>
            <person name="Tindall B.J."/>
            <person name="Goker M."/>
            <person name="Woyke T."/>
            <person name="Bristow J."/>
            <person name="Eisen J.A."/>
            <person name="Markowitz V."/>
            <person name="Hugenholtz P."/>
            <person name="Kyrpides N.C."/>
            <person name="Klenk H.P."/>
            <person name="Lapidus A."/>
        </authorList>
    </citation>
    <scope>NUCLEOTIDE SEQUENCE [LARGE SCALE GENOMIC DNA]</scope>
    <source>
        <strain evidence="3">DSM 14237 / IC166 / ACAM 630</strain>
    </source>
</reference>
<dbReference type="eggNOG" id="ENOG50311HS">
    <property type="taxonomic scope" value="Bacteria"/>
</dbReference>
<accession>E6X3P2</accession>
<evidence type="ECO:0000313" key="2">
    <source>
        <dbReference type="EMBL" id="ADV48195.1"/>
    </source>
</evidence>
<dbReference type="KEGG" id="cao:Celal_0868"/>
<dbReference type="HOGENOM" id="CLU_3166065_0_0_10"/>
<feature type="transmembrane region" description="Helical" evidence="1">
    <location>
        <begin position="16"/>
        <end position="33"/>
    </location>
</feature>